<organism evidence="2 3">
    <name type="scientific">Oculimacula yallundae</name>
    <dbReference type="NCBI Taxonomy" id="86028"/>
    <lineage>
        <taxon>Eukaryota</taxon>
        <taxon>Fungi</taxon>
        <taxon>Dikarya</taxon>
        <taxon>Ascomycota</taxon>
        <taxon>Pezizomycotina</taxon>
        <taxon>Leotiomycetes</taxon>
        <taxon>Helotiales</taxon>
        <taxon>Ploettnerulaceae</taxon>
        <taxon>Oculimacula</taxon>
    </lineage>
</organism>
<feature type="domain" description="Flavodoxin" evidence="1">
    <location>
        <begin position="4"/>
        <end position="127"/>
    </location>
</feature>
<dbReference type="InterPro" id="IPR029039">
    <property type="entry name" value="Flavoprotein-like_sf"/>
</dbReference>
<dbReference type="InterPro" id="IPR052200">
    <property type="entry name" value="Protoporphyrinogen_IX_DH"/>
</dbReference>
<evidence type="ECO:0000313" key="2">
    <source>
        <dbReference type="EMBL" id="KAL2071491.1"/>
    </source>
</evidence>
<dbReference type="Pfam" id="PF12724">
    <property type="entry name" value="Flavodoxin_5"/>
    <property type="match status" value="1"/>
</dbReference>
<comment type="caution">
    <text evidence="2">The sequence shown here is derived from an EMBL/GenBank/DDBJ whole genome shotgun (WGS) entry which is preliminary data.</text>
</comment>
<reference evidence="2 3" key="1">
    <citation type="journal article" date="2024" name="Commun. Biol.">
        <title>Comparative genomic analysis of thermophilic fungi reveals convergent evolutionary adaptations and gene losses.</title>
        <authorList>
            <person name="Steindorff A.S."/>
            <person name="Aguilar-Pontes M.V."/>
            <person name="Robinson A.J."/>
            <person name="Andreopoulos B."/>
            <person name="LaButti K."/>
            <person name="Kuo A."/>
            <person name="Mondo S."/>
            <person name="Riley R."/>
            <person name="Otillar R."/>
            <person name="Haridas S."/>
            <person name="Lipzen A."/>
            <person name="Grimwood J."/>
            <person name="Schmutz J."/>
            <person name="Clum A."/>
            <person name="Reid I.D."/>
            <person name="Moisan M.C."/>
            <person name="Butler G."/>
            <person name="Nguyen T.T.M."/>
            <person name="Dewar K."/>
            <person name="Conant G."/>
            <person name="Drula E."/>
            <person name="Henrissat B."/>
            <person name="Hansel C."/>
            <person name="Singer S."/>
            <person name="Hutchinson M.I."/>
            <person name="de Vries R.P."/>
            <person name="Natvig D.O."/>
            <person name="Powell A.J."/>
            <person name="Tsang A."/>
            <person name="Grigoriev I.V."/>
        </authorList>
    </citation>
    <scope>NUCLEOTIDE SEQUENCE [LARGE SCALE GENOMIC DNA]</scope>
    <source>
        <strain evidence="2 3">CBS 494.80</strain>
    </source>
</reference>
<dbReference type="SUPFAM" id="SSF52218">
    <property type="entry name" value="Flavoproteins"/>
    <property type="match status" value="1"/>
</dbReference>
<accession>A0ABR4CQK3</accession>
<dbReference type="PANTHER" id="PTHR38030">
    <property type="entry name" value="PROTOPORPHYRINOGEN IX DEHYDROGENASE [MENAQUINONE]"/>
    <property type="match status" value="1"/>
</dbReference>
<name>A0ABR4CQK3_9HELO</name>
<dbReference type="PANTHER" id="PTHR38030:SF2">
    <property type="entry name" value="PROTOPORPHYRINOGEN IX DEHYDROGENASE [QUINONE]"/>
    <property type="match status" value="1"/>
</dbReference>
<dbReference type="InterPro" id="IPR026816">
    <property type="entry name" value="Flavodoxin_dom"/>
</dbReference>
<protein>
    <recommendedName>
        <fullName evidence="1">Flavodoxin domain-containing protein</fullName>
    </recommendedName>
</protein>
<gene>
    <name evidence="2" type="ORF">VTL71DRAFT_12726</name>
</gene>
<dbReference type="Proteomes" id="UP001595075">
    <property type="component" value="Unassembled WGS sequence"/>
</dbReference>
<evidence type="ECO:0000313" key="3">
    <source>
        <dbReference type="Proteomes" id="UP001595075"/>
    </source>
</evidence>
<evidence type="ECO:0000259" key="1">
    <source>
        <dbReference type="Pfam" id="PF12724"/>
    </source>
</evidence>
<dbReference type="Gene3D" id="3.40.50.360">
    <property type="match status" value="1"/>
</dbReference>
<proteinExistence type="predicted"/>
<sequence length="174" mass="19454">MKILITYATKTGTARSIAERIQARIIAAGAGSAIIEPVEARPSVDDFDAIIIGSCIHTGSWIKQGKKFVTKHATALHDNPKPTWAFSVGMPPENKFETEEKDVGDWLSKRIRIQGHKLFWGRVAKEDMGGCFNFFFTCFGLKYEDKRDWAAMDEWADGISESLKTEQQRLGTVA</sequence>
<keyword evidence="3" id="KW-1185">Reference proteome</keyword>
<dbReference type="EMBL" id="JAZHXI010000005">
    <property type="protein sequence ID" value="KAL2071491.1"/>
    <property type="molecule type" value="Genomic_DNA"/>
</dbReference>